<keyword evidence="4" id="KW-1185">Reference proteome</keyword>
<feature type="chain" id="PRO_5047420474" description="Argininosuccinate lyase" evidence="2">
    <location>
        <begin position="24"/>
        <end position="82"/>
    </location>
</feature>
<evidence type="ECO:0000256" key="1">
    <source>
        <dbReference type="SAM" id="MobiDB-lite"/>
    </source>
</evidence>
<evidence type="ECO:0008006" key="5">
    <source>
        <dbReference type="Google" id="ProtNLM"/>
    </source>
</evidence>
<keyword evidence="2" id="KW-0732">Signal</keyword>
<feature type="region of interest" description="Disordered" evidence="1">
    <location>
        <begin position="27"/>
        <end position="82"/>
    </location>
</feature>
<dbReference type="PROSITE" id="PS51257">
    <property type="entry name" value="PROKAR_LIPOPROTEIN"/>
    <property type="match status" value="1"/>
</dbReference>
<name>A0ABV7ITS5_9SPHN</name>
<organism evidence="3 4">
    <name type="scientific">Novosphingobium bradum</name>
    <dbReference type="NCBI Taxonomy" id="1737444"/>
    <lineage>
        <taxon>Bacteria</taxon>
        <taxon>Pseudomonadati</taxon>
        <taxon>Pseudomonadota</taxon>
        <taxon>Alphaproteobacteria</taxon>
        <taxon>Sphingomonadales</taxon>
        <taxon>Sphingomonadaceae</taxon>
        <taxon>Novosphingobium</taxon>
    </lineage>
</organism>
<reference evidence="4" key="1">
    <citation type="journal article" date="2019" name="Int. J. Syst. Evol. Microbiol.">
        <title>The Global Catalogue of Microorganisms (GCM) 10K type strain sequencing project: providing services to taxonomists for standard genome sequencing and annotation.</title>
        <authorList>
            <consortium name="The Broad Institute Genomics Platform"/>
            <consortium name="The Broad Institute Genome Sequencing Center for Infectious Disease"/>
            <person name="Wu L."/>
            <person name="Ma J."/>
        </authorList>
    </citation>
    <scope>NUCLEOTIDE SEQUENCE [LARGE SCALE GENOMIC DNA]</scope>
    <source>
        <strain evidence="4">KCTC 42984</strain>
    </source>
</reference>
<evidence type="ECO:0000256" key="2">
    <source>
        <dbReference type="SAM" id="SignalP"/>
    </source>
</evidence>
<evidence type="ECO:0000313" key="4">
    <source>
        <dbReference type="Proteomes" id="UP001595604"/>
    </source>
</evidence>
<proteinExistence type="predicted"/>
<feature type="signal peptide" evidence="2">
    <location>
        <begin position="1"/>
        <end position="23"/>
    </location>
</feature>
<dbReference type="EMBL" id="JBHRTQ010000004">
    <property type="protein sequence ID" value="MFC3173562.1"/>
    <property type="molecule type" value="Genomic_DNA"/>
</dbReference>
<accession>A0ABV7ITS5</accession>
<gene>
    <name evidence="3" type="ORF">ACFOD9_04785</name>
</gene>
<comment type="caution">
    <text evidence="3">The sequence shown here is derived from an EMBL/GenBank/DDBJ whole genome shotgun (WGS) entry which is preliminary data.</text>
</comment>
<evidence type="ECO:0000313" key="3">
    <source>
        <dbReference type="EMBL" id="MFC3173562.1"/>
    </source>
</evidence>
<dbReference type="RefSeq" id="WP_379508944.1">
    <property type="nucleotide sequence ID" value="NZ_JBHRTQ010000004.1"/>
</dbReference>
<protein>
    <recommendedName>
        <fullName evidence="5">Argininosuccinate lyase</fullName>
    </recommendedName>
</protein>
<sequence length="82" mass="8846">MRLLAPLALLPALLALVSCGQTAELKPRAGRDLPVAPLGRGDRPKPSELMVPTPQASPERSVELRSRSEPREDDPFDLPPQG</sequence>
<dbReference type="Proteomes" id="UP001595604">
    <property type="component" value="Unassembled WGS sequence"/>
</dbReference>
<feature type="compositionally biased region" description="Basic and acidic residues" evidence="1">
    <location>
        <begin position="60"/>
        <end position="70"/>
    </location>
</feature>